<dbReference type="Proteomes" id="UP000886865">
    <property type="component" value="Unassembled WGS sequence"/>
</dbReference>
<evidence type="ECO:0000259" key="1">
    <source>
        <dbReference type="PROSITE" id="PS50106"/>
    </source>
</evidence>
<dbReference type="InterPro" id="IPR013785">
    <property type="entry name" value="Aldolase_TIM"/>
</dbReference>
<proteinExistence type="predicted"/>
<dbReference type="InterPro" id="IPR045375">
    <property type="entry name" value="Put_radical_SAM-like_N"/>
</dbReference>
<dbReference type="InterPro" id="IPR058240">
    <property type="entry name" value="rSAM_sf"/>
</dbReference>
<name>A0A9D1FIH5_9BACT</name>
<dbReference type="InterPro" id="IPR001478">
    <property type="entry name" value="PDZ"/>
</dbReference>
<dbReference type="PROSITE" id="PS50106">
    <property type="entry name" value="PDZ"/>
    <property type="match status" value="1"/>
</dbReference>
<protein>
    <submittedName>
        <fullName evidence="2">DUF512 domain-containing protein</fullName>
    </submittedName>
</protein>
<dbReference type="AlphaFoldDB" id="A0A9D1FIH5"/>
<dbReference type="Pfam" id="PF04459">
    <property type="entry name" value="DUF512"/>
    <property type="match status" value="1"/>
</dbReference>
<dbReference type="EMBL" id="DVJQ01000048">
    <property type="protein sequence ID" value="HIS74471.1"/>
    <property type="molecule type" value="Genomic_DNA"/>
</dbReference>
<reference evidence="2" key="2">
    <citation type="journal article" date="2021" name="PeerJ">
        <title>Extensive microbial diversity within the chicken gut microbiome revealed by metagenomics and culture.</title>
        <authorList>
            <person name="Gilroy R."/>
            <person name="Ravi A."/>
            <person name="Getino M."/>
            <person name="Pursley I."/>
            <person name="Horton D.L."/>
            <person name="Alikhan N.F."/>
            <person name="Baker D."/>
            <person name="Gharbi K."/>
            <person name="Hall N."/>
            <person name="Watson M."/>
            <person name="Adriaenssens E.M."/>
            <person name="Foster-Nyarko E."/>
            <person name="Jarju S."/>
            <person name="Secka A."/>
            <person name="Antonio M."/>
            <person name="Oren A."/>
            <person name="Chaudhuri R.R."/>
            <person name="La Ragione R."/>
            <person name="Hildebrand F."/>
            <person name="Pallen M.J."/>
        </authorList>
    </citation>
    <scope>NUCLEOTIDE SEQUENCE</scope>
    <source>
        <strain evidence="2">CHK152-2871</strain>
    </source>
</reference>
<evidence type="ECO:0000313" key="2">
    <source>
        <dbReference type="EMBL" id="HIS74471.1"/>
    </source>
</evidence>
<evidence type="ECO:0000313" key="3">
    <source>
        <dbReference type="Proteomes" id="UP000886865"/>
    </source>
</evidence>
<reference evidence="2" key="1">
    <citation type="submission" date="2020-10" db="EMBL/GenBank/DDBJ databases">
        <authorList>
            <person name="Gilroy R."/>
        </authorList>
    </citation>
    <scope>NUCLEOTIDE SEQUENCE</scope>
    <source>
        <strain evidence="2">CHK152-2871</strain>
    </source>
</reference>
<dbReference type="InterPro" id="IPR007549">
    <property type="entry name" value="DUF512"/>
</dbReference>
<sequence>MKIIISDIKEGSIAHQLNLSQGDEIISINNTAPRDIIDYSFLVKDEEILLHVKHKSGEEELFEIEKDFDDDLGISFESAVFDRVKPCANKCIFCFVDQQPKGLRKSLYVKDDDWRLSYLQGTYITLTNMKEKDWQRLEGFHPSPLFVSIHTTNPDLRAKMLNNPNAAGIMDDLERLKKNDIKIHGQIVLCPTYNDGDELLRTFEDLKKFKKILNSLAIVPVGVSKYRKENLKTVDKDVANFVIKAVEDFNLQMKKNIAMASDEFFLISGQEIPNKKYYGNFAQIEDGVGAIRLLRDDFEKCKRKLKKSLKKPCSLSLLTGLSAAKIFEEFRKEISTEGLGFEVIGVTNKFFGDKINVTGLVTGQDLINEIKEKNVKNAIIPSVMLREGTDEFLDGIKISDIKKQYPDIKFYIIKDCYKFAEIMKIINSL</sequence>
<dbReference type="Pfam" id="PF17820">
    <property type="entry name" value="PDZ_6"/>
    <property type="match status" value="1"/>
</dbReference>
<organism evidence="2 3">
    <name type="scientific">Candidatus Galligastranaerophilus intestinavium</name>
    <dbReference type="NCBI Taxonomy" id="2840836"/>
    <lineage>
        <taxon>Bacteria</taxon>
        <taxon>Candidatus Galligastranaerophilus</taxon>
    </lineage>
</organism>
<dbReference type="Gene3D" id="3.20.20.70">
    <property type="entry name" value="Aldolase class I"/>
    <property type="match status" value="1"/>
</dbReference>
<gene>
    <name evidence="2" type="ORF">IAA86_05590</name>
</gene>
<accession>A0A9D1FIH5</accession>
<dbReference type="Pfam" id="PF19238">
    <property type="entry name" value="Radical_SAM_2"/>
    <property type="match status" value="1"/>
</dbReference>
<feature type="domain" description="PDZ" evidence="1">
    <location>
        <begin position="1"/>
        <end position="31"/>
    </location>
</feature>
<dbReference type="InterPro" id="IPR041489">
    <property type="entry name" value="PDZ_6"/>
</dbReference>
<dbReference type="InterPro" id="IPR036034">
    <property type="entry name" value="PDZ_sf"/>
</dbReference>
<comment type="caution">
    <text evidence="2">The sequence shown here is derived from an EMBL/GenBank/DDBJ whole genome shotgun (WGS) entry which is preliminary data.</text>
</comment>
<dbReference type="SUPFAM" id="SSF50156">
    <property type="entry name" value="PDZ domain-like"/>
    <property type="match status" value="1"/>
</dbReference>
<dbReference type="SUPFAM" id="SSF102114">
    <property type="entry name" value="Radical SAM enzymes"/>
    <property type="match status" value="1"/>
</dbReference>